<dbReference type="Proteomes" id="UP001336835">
    <property type="component" value="Unassembled WGS sequence"/>
</dbReference>
<comment type="caution">
    <text evidence="1">The sequence shown here is derived from an EMBL/GenBank/DDBJ whole genome shotgun (WGS) entry which is preliminary data.</text>
</comment>
<protein>
    <submittedName>
        <fullName evidence="1">Uncharacterized protein</fullName>
    </submittedName>
</protein>
<sequence>MKKLPFNAASIQLLQTELYALKDNLLAMEATAAITDFRNWMRSKFEFSPNQTRYLEQMGSDFINYAAGRVGFALINRLPIYFNSPNFEGQEYGAEKIIRGSDKTYFSSDNVAKGSLSFDVSYKLPVLC</sequence>
<evidence type="ECO:0000313" key="1">
    <source>
        <dbReference type="EMBL" id="MEE1943853.1"/>
    </source>
</evidence>
<gene>
    <name evidence="1" type="ORF">VRU48_01960</name>
</gene>
<accession>A0ABU7I342</accession>
<dbReference type="EMBL" id="JAZDQT010000001">
    <property type="protein sequence ID" value="MEE1943853.1"/>
    <property type="molecule type" value="Genomic_DNA"/>
</dbReference>
<name>A0ABU7I342_9SPHI</name>
<reference evidence="1 2" key="1">
    <citation type="submission" date="2024-01" db="EMBL/GenBank/DDBJ databases">
        <title>Pedobacter sp. nov., isolated from fresh soil.</title>
        <authorList>
            <person name="Le N.T.T."/>
        </authorList>
    </citation>
    <scope>NUCLEOTIDE SEQUENCE [LARGE SCALE GENOMIC DNA]</scope>
    <source>
        <strain evidence="1 2">KR3-3</strain>
    </source>
</reference>
<organism evidence="1 2">
    <name type="scientific">Pedobacter albus</name>
    <dbReference type="NCBI Taxonomy" id="3113905"/>
    <lineage>
        <taxon>Bacteria</taxon>
        <taxon>Pseudomonadati</taxon>
        <taxon>Bacteroidota</taxon>
        <taxon>Sphingobacteriia</taxon>
        <taxon>Sphingobacteriales</taxon>
        <taxon>Sphingobacteriaceae</taxon>
        <taxon>Pedobacter</taxon>
    </lineage>
</organism>
<evidence type="ECO:0000313" key="2">
    <source>
        <dbReference type="Proteomes" id="UP001336835"/>
    </source>
</evidence>
<proteinExistence type="predicted"/>
<dbReference type="RefSeq" id="WP_330106253.1">
    <property type="nucleotide sequence ID" value="NZ_JAZDQT010000001.1"/>
</dbReference>
<keyword evidence="2" id="KW-1185">Reference proteome</keyword>